<evidence type="ECO:0000313" key="1">
    <source>
        <dbReference type="EMBL" id="KAJ3477223.1"/>
    </source>
</evidence>
<name>A0AAD5UYE1_9APHY</name>
<comment type="caution">
    <text evidence="1">The sequence shown here is derived from an EMBL/GenBank/DDBJ whole genome shotgun (WGS) entry which is preliminary data.</text>
</comment>
<dbReference type="AlphaFoldDB" id="A0AAD5UYE1"/>
<gene>
    <name evidence="1" type="ORF">NLI96_g10615</name>
</gene>
<dbReference type="Proteomes" id="UP001212997">
    <property type="component" value="Unassembled WGS sequence"/>
</dbReference>
<evidence type="ECO:0008006" key="3">
    <source>
        <dbReference type="Google" id="ProtNLM"/>
    </source>
</evidence>
<dbReference type="EMBL" id="JANAWD010000618">
    <property type="protein sequence ID" value="KAJ3477223.1"/>
    <property type="molecule type" value="Genomic_DNA"/>
</dbReference>
<reference evidence="1" key="1">
    <citation type="submission" date="2022-07" db="EMBL/GenBank/DDBJ databases">
        <title>Genome Sequence of Physisporinus lineatus.</title>
        <authorList>
            <person name="Buettner E."/>
        </authorList>
    </citation>
    <scope>NUCLEOTIDE SEQUENCE</scope>
    <source>
        <strain evidence="1">VT162</strain>
    </source>
</reference>
<proteinExistence type="predicted"/>
<keyword evidence="2" id="KW-1185">Reference proteome</keyword>
<accession>A0AAD5UYE1</accession>
<organism evidence="1 2">
    <name type="scientific">Meripilus lineatus</name>
    <dbReference type="NCBI Taxonomy" id="2056292"/>
    <lineage>
        <taxon>Eukaryota</taxon>
        <taxon>Fungi</taxon>
        <taxon>Dikarya</taxon>
        <taxon>Basidiomycota</taxon>
        <taxon>Agaricomycotina</taxon>
        <taxon>Agaricomycetes</taxon>
        <taxon>Polyporales</taxon>
        <taxon>Meripilaceae</taxon>
        <taxon>Meripilus</taxon>
    </lineage>
</organism>
<protein>
    <recommendedName>
        <fullName evidence="3">F-box domain-containing protein</fullName>
    </recommendedName>
</protein>
<evidence type="ECO:0000313" key="2">
    <source>
        <dbReference type="Proteomes" id="UP001212997"/>
    </source>
</evidence>
<sequence length="341" mass="38344">MAVDLSKPSTPSLPVELVIEIIQQAWGSPLTNKDRMHLFCSFCLVSRTWLSIFIRIALADVHITSPTFVSHYFYLLRERGLGDERDNDYQLVNAGATINRLCRSITFRIEEKSLKTLWLTSKPGWTNPDGSHEPAVAVRNFLSHLDDVGPTLPNLRKITLEYVDCSWGFDDLFEISRLYSFPSQIDHLEVKFTGIATPSKLFLFHYPQYHQALTLSYNASQSHIRRLSLSRAPTVVILALVEMCPELEDLEIIDPFTTLSRVALPSTLRTLRLHGTPSLVSGGQHDPWGLAGAMESEGGLFSAGASQRLVMYGEGKTEFLKKLCDRNNVSFVHEPPQSLLL</sequence>